<evidence type="ECO:0000313" key="2">
    <source>
        <dbReference type="Proteomes" id="UP000016936"/>
    </source>
</evidence>
<sequence length="71" mass="7733">MLTYSKSSTKVPDLNTGVIQSDANIIQIERGEEIGRTDMSDGEIGTHSVYKTLPRLGHTTCLFSGTATIFQ</sequence>
<accession>M2UVC5</accession>
<dbReference type="HOGENOM" id="CLU_2739833_0_0_1"/>
<gene>
    <name evidence="1" type="ORF">COCHEDRAFT_1200203</name>
</gene>
<keyword evidence="2" id="KW-1185">Reference proteome</keyword>
<proteinExistence type="predicted"/>
<organism evidence="1 2">
    <name type="scientific">Cochliobolus heterostrophus (strain C5 / ATCC 48332 / race O)</name>
    <name type="common">Southern corn leaf blight fungus</name>
    <name type="synonym">Bipolaris maydis</name>
    <dbReference type="NCBI Taxonomy" id="701091"/>
    <lineage>
        <taxon>Eukaryota</taxon>
        <taxon>Fungi</taxon>
        <taxon>Dikarya</taxon>
        <taxon>Ascomycota</taxon>
        <taxon>Pezizomycotina</taxon>
        <taxon>Dothideomycetes</taxon>
        <taxon>Pleosporomycetidae</taxon>
        <taxon>Pleosporales</taxon>
        <taxon>Pleosporineae</taxon>
        <taxon>Pleosporaceae</taxon>
        <taxon>Bipolaris</taxon>
    </lineage>
</organism>
<reference evidence="1 2" key="1">
    <citation type="journal article" date="2012" name="PLoS Pathog.">
        <title>Diverse lifestyles and strategies of plant pathogenesis encoded in the genomes of eighteen Dothideomycetes fungi.</title>
        <authorList>
            <person name="Ohm R.A."/>
            <person name="Feau N."/>
            <person name="Henrissat B."/>
            <person name="Schoch C.L."/>
            <person name="Horwitz B.A."/>
            <person name="Barry K.W."/>
            <person name="Condon B.J."/>
            <person name="Copeland A.C."/>
            <person name="Dhillon B."/>
            <person name="Glaser F."/>
            <person name="Hesse C.N."/>
            <person name="Kosti I."/>
            <person name="LaButti K."/>
            <person name="Lindquist E.A."/>
            <person name="Lucas S."/>
            <person name="Salamov A.A."/>
            <person name="Bradshaw R.E."/>
            <person name="Ciuffetti L."/>
            <person name="Hamelin R.C."/>
            <person name="Kema G.H.J."/>
            <person name="Lawrence C."/>
            <person name="Scott J.A."/>
            <person name="Spatafora J.W."/>
            <person name="Turgeon B.G."/>
            <person name="de Wit P.J.G.M."/>
            <person name="Zhong S."/>
            <person name="Goodwin S.B."/>
            <person name="Grigoriev I.V."/>
        </authorList>
    </citation>
    <scope>NUCLEOTIDE SEQUENCE [LARGE SCALE GENOMIC DNA]</scope>
    <source>
        <strain evidence="2">C5 / ATCC 48332 / race O</strain>
    </source>
</reference>
<name>M2UVC5_COCH5</name>
<evidence type="ECO:0000313" key="1">
    <source>
        <dbReference type="EMBL" id="EMD97521.1"/>
    </source>
</evidence>
<dbReference type="AlphaFoldDB" id="M2UVC5"/>
<dbReference type="EMBL" id="KB445569">
    <property type="protein sequence ID" value="EMD97521.1"/>
    <property type="molecule type" value="Genomic_DNA"/>
</dbReference>
<protein>
    <submittedName>
        <fullName evidence="1">Uncharacterized protein</fullName>
    </submittedName>
</protein>
<dbReference type="Proteomes" id="UP000016936">
    <property type="component" value="Unassembled WGS sequence"/>
</dbReference>
<reference evidence="2" key="2">
    <citation type="journal article" date="2013" name="PLoS Genet.">
        <title>Comparative genome structure, secondary metabolite, and effector coding capacity across Cochliobolus pathogens.</title>
        <authorList>
            <person name="Condon B.J."/>
            <person name="Leng Y."/>
            <person name="Wu D."/>
            <person name="Bushley K.E."/>
            <person name="Ohm R.A."/>
            <person name="Otillar R."/>
            <person name="Martin J."/>
            <person name="Schackwitz W."/>
            <person name="Grimwood J."/>
            <person name="MohdZainudin N."/>
            <person name="Xue C."/>
            <person name="Wang R."/>
            <person name="Manning V.A."/>
            <person name="Dhillon B."/>
            <person name="Tu Z.J."/>
            <person name="Steffenson B.J."/>
            <person name="Salamov A."/>
            <person name="Sun H."/>
            <person name="Lowry S."/>
            <person name="LaButti K."/>
            <person name="Han J."/>
            <person name="Copeland A."/>
            <person name="Lindquist E."/>
            <person name="Barry K."/>
            <person name="Schmutz J."/>
            <person name="Baker S.E."/>
            <person name="Ciuffetti L.M."/>
            <person name="Grigoriev I.V."/>
            <person name="Zhong S."/>
            <person name="Turgeon B.G."/>
        </authorList>
    </citation>
    <scope>NUCLEOTIDE SEQUENCE [LARGE SCALE GENOMIC DNA]</scope>
    <source>
        <strain evidence="2">C5 / ATCC 48332 / race O</strain>
    </source>
</reference>